<evidence type="ECO:0000313" key="3">
    <source>
        <dbReference type="EMBL" id="CAF1561252.1"/>
    </source>
</evidence>
<dbReference type="EMBL" id="CAJNOR010005409">
    <property type="protein sequence ID" value="CAF1561252.1"/>
    <property type="molecule type" value="Genomic_DNA"/>
</dbReference>
<evidence type="ECO:0000313" key="4">
    <source>
        <dbReference type="Proteomes" id="UP000663828"/>
    </source>
</evidence>
<keyword evidence="1" id="KW-1133">Transmembrane helix</keyword>
<sequence length="460" mass="53152">MLKTSSFAKFVLATILSPCVPQASSNGILYSAINPSSSNYPTYTCYAYNWTATSSSATLSFGFRHDPGKWLLDDIQVYFNGMNLITNGGFETGDLTGWARTGTCFASVGHVESDGYAKSEKFETAFYTYLFDVLCRRSVVSTKCLSTKYHIDKVLVDEMLCRRSAVSTKSFRLNACRRTALSTKYPVDENYSTKICRPSACRRKSFRPTTYLPIRLVYCLSVEKETASEYQHIMGVINNITKQSNEKEMNPISLADDETSEDNDLIFPYSIIHLIKDIRNYSSKLQWIKCFITSYYLQLLITFISSVVCLAVSSAQREFEYRFYITRIVLIVHGIFGLVTVLLHLCTIVFRSPLFLMTPWSCNQRQFIRYFTISSHLFTIICIIWFFLGHIWFIQELIFVFTMTYYYRREGTRFTIIIVIINYVIGIWLLYCCIRNRKKISNKSTKNDNEINQSQDLMIV</sequence>
<keyword evidence="1" id="KW-0812">Transmembrane</keyword>
<gene>
    <name evidence="3" type="ORF">XAT740_LOCUS43637</name>
</gene>
<dbReference type="Gene3D" id="2.60.120.260">
    <property type="entry name" value="Galactose-binding domain-like"/>
    <property type="match status" value="1"/>
</dbReference>
<name>A0A815XSQ5_ADIRI</name>
<accession>A0A815XSQ5</accession>
<feature type="transmembrane region" description="Helical" evidence="1">
    <location>
        <begin position="414"/>
        <end position="431"/>
    </location>
</feature>
<feature type="chain" id="PRO_5032713829" evidence="2">
    <location>
        <begin position="26"/>
        <end position="460"/>
    </location>
</feature>
<feature type="transmembrane region" description="Helical" evidence="1">
    <location>
        <begin position="324"/>
        <end position="350"/>
    </location>
</feature>
<feature type="transmembrane region" description="Helical" evidence="1">
    <location>
        <begin position="370"/>
        <end position="393"/>
    </location>
</feature>
<feature type="signal peptide" evidence="2">
    <location>
        <begin position="1"/>
        <end position="25"/>
    </location>
</feature>
<dbReference type="Proteomes" id="UP000663828">
    <property type="component" value="Unassembled WGS sequence"/>
</dbReference>
<keyword evidence="4" id="KW-1185">Reference proteome</keyword>
<protein>
    <submittedName>
        <fullName evidence="3">Uncharacterized protein</fullName>
    </submittedName>
</protein>
<feature type="transmembrane region" description="Helical" evidence="1">
    <location>
        <begin position="295"/>
        <end position="312"/>
    </location>
</feature>
<keyword evidence="2" id="KW-0732">Signal</keyword>
<dbReference type="AlphaFoldDB" id="A0A815XSQ5"/>
<proteinExistence type="predicted"/>
<keyword evidence="1" id="KW-0472">Membrane</keyword>
<evidence type="ECO:0000256" key="2">
    <source>
        <dbReference type="SAM" id="SignalP"/>
    </source>
</evidence>
<organism evidence="3 4">
    <name type="scientific">Adineta ricciae</name>
    <name type="common">Rotifer</name>
    <dbReference type="NCBI Taxonomy" id="249248"/>
    <lineage>
        <taxon>Eukaryota</taxon>
        <taxon>Metazoa</taxon>
        <taxon>Spiralia</taxon>
        <taxon>Gnathifera</taxon>
        <taxon>Rotifera</taxon>
        <taxon>Eurotatoria</taxon>
        <taxon>Bdelloidea</taxon>
        <taxon>Adinetida</taxon>
        <taxon>Adinetidae</taxon>
        <taxon>Adineta</taxon>
    </lineage>
</organism>
<evidence type="ECO:0000256" key="1">
    <source>
        <dbReference type="SAM" id="Phobius"/>
    </source>
</evidence>
<comment type="caution">
    <text evidence="3">The sequence shown here is derived from an EMBL/GenBank/DDBJ whole genome shotgun (WGS) entry which is preliminary data.</text>
</comment>
<reference evidence="3" key="1">
    <citation type="submission" date="2021-02" db="EMBL/GenBank/DDBJ databases">
        <authorList>
            <person name="Nowell W R."/>
        </authorList>
    </citation>
    <scope>NUCLEOTIDE SEQUENCE</scope>
</reference>